<protein>
    <recommendedName>
        <fullName evidence="2">YMC020W-like alpha/beta hydrolase domain-containing protein</fullName>
    </recommendedName>
</protein>
<dbReference type="VEuPathDB" id="FungiDB:AAP_05908"/>
<evidence type="ECO:0000259" key="2">
    <source>
        <dbReference type="Pfam" id="PF26147"/>
    </source>
</evidence>
<gene>
    <name evidence="3" type="ORF">AAP_05908</name>
</gene>
<dbReference type="EMBL" id="AZGZ01000038">
    <property type="protein sequence ID" value="KZZ87153.1"/>
    <property type="molecule type" value="Genomic_DNA"/>
</dbReference>
<comment type="caution">
    <text evidence="3">The sequence shown here is derived from an EMBL/GenBank/DDBJ whole genome shotgun (WGS) entry which is preliminary data.</text>
</comment>
<feature type="compositionally biased region" description="Basic and acidic residues" evidence="1">
    <location>
        <begin position="442"/>
        <end position="455"/>
    </location>
</feature>
<evidence type="ECO:0000313" key="4">
    <source>
        <dbReference type="Proteomes" id="UP000242877"/>
    </source>
</evidence>
<feature type="compositionally biased region" description="Low complexity" evidence="1">
    <location>
        <begin position="16"/>
        <end position="31"/>
    </location>
</feature>
<dbReference type="OrthoDB" id="5598028at2759"/>
<keyword evidence="4" id="KW-1185">Reference proteome</keyword>
<sequence length="860" mass="94172">MASTFVSRMLFRGPPQVRAEQQQQQKQQQTREQQERQQIADLQGTPVSSPAAERNSGKPIAIQKKHLETSSQALRSRSWPAKGKSSAVTEVARESISASNLSSVRSNPSNFYSTLLPDQGSSVRPSQENERPGHLLLIHTTNNHSELAQVERDGTLNTKASSTINSPLPKKNEEGVIDTGNQKNPSEEISRAVHTEAELTDSFLQQTTIDAMNGPSDESSPQEQQAHSEKGRIGWFAWLMQSRSPEMPVKNTMPTQTPDCTPAVNAPSSDMSDNNEHTSTSEGNDKEMKDDHKDAAPESQDESAQYATSWLQKLKSSVFSSPSPAGQEEQTSEESPVSQDSGPIGLSDTSTSEAAESTTANQDTSTTESNHWGSTWFFWSGDKSKELPGQTKDTKSSQSAQDGENMSAPDEQSQSPKESIKGGPVSLPPGVTPDKIANTKKPIADSRTKDGKTVDGVKAQPFPSNQLLPPIRDTLKVRGRPRFLEQIGRLFMSSREEPSNHVSLTQDPPRIKKAVSIGVHGYFPVQILRKVLGPPTGTSIRFATMGAKAISEWAEEHGHHCNVTKIPLEGEGRIAERVDMLWNALLSYLDEIKNSDFVLVSCHSQGVPVATMLVAKLIDVGCINASRIGICAMAGVNLGPFADYRSRLIGGAAGELFDFANPASKVSQAYARAVEHVLSSGSKITYVGSIDDQLVPMESSVFSNISHPYIYRAVFVNGRVHAPSFLSSLFGFIMKLRNLGIPDHGLIRELSSPVAGSLYSGEGHSRLYDDSEVYKLAVQFTLESLPVAHPKFERSHIPVPTNPNPYILPFIMRGVLEEEHVRRAMSEETTELLKQFDSWKPSSKVLKDVKFRLEGIRSKL</sequence>
<feature type="compositionally biased region" description="Polar residues" evidence="1">
    <location>
        <begin position="210"/>
        <end position="225"/>
    </location>
</feature>
<name>A0A162I0R7_9EURO</name>
<feature type="compositionally biased region" description="Polar residues" evidence="1">
    <location>
        <begin position="266"/>
        <end position="282"/>
    </location>
</feature>
<dbReference type="InterPro" id="IPR058934">
    <property type="entry name" value="YMC020W-like"/>
</dbReference>
<evidence type="ECO:0000313" key="3">
    <source>
        <dbReference type="EMBL" id="KZZ87153.1"/>
    </source>
</evidence>
<feature type="compositionally biased region" description="Polar residues" evidence="1">
    <location>
        <begin position="302"/>
        <end position="324"/>
    </location>
</feature>
<feature type="compositionally biased region" description="Basic and acidic residues" evidence="1">
    <location>
        <begin position="283"/>
        <end position="296"/>
    </location>
</feature>
<proteinExistence type="predicted"/>
<dbReference type="AlphaFoldDB" id="A0A162I0R7"/>
<dbReference type="PANTHER" id="PTHR47349:SF1">
    <property type="entry name" value="AER328WP"/>
    <property type="match status" value="1"/>
</dbReference>
<feature type="region of interest" description="Disordered" evidence="1">
    <location>
        <begin position="210"/>
        <end position="229"/>
    </location>
</feature>
<feature type="compositionally biased region" description="Polar residues" evidence="1">
    <location>
        <begin position="361"/>
        <end position="373"/>
    </location>
</feature>
<dbReference type="Proteomes" id="UP000242877">
    <property type="component" value="Unassembled WGS sequence"/>
</dbReference>
<reference evidence="3 4" key="1">
    <citation type="journal article" date="2016" name="Genome Biol. Evol.">
        <title>Divergent and convergent evolution of fungal pathogenicity.</title>
        <authorList>
            <person name="Shang Y."/>
            <person name="Xiao G."/>
            <person name="Zheng P."/>
            <person name="Cen K."/>
            <person name="Zhan S."/>
            <person name="Wang C."/>
        </authorList>
    </citation>
    <scope>NUCLEOTIDE SEQUENCE [LARGE SCALE GENOMIC DNA]</scope>
    <source>
        <strain evidence="3 4">ARSEF 7405</strain>
    </source>
</reference>
<feature type="region of interest" description="Disordered" evidence="1">
    <location>
        <begin position="246"/>
        <end position="469"/>
    </location>
</feature>
<organism evidence="3 4">
    <name type="scientific">Ascosphaera apis ARSEF 7405</name>
    <dbReference type="NCBI Taxonomy" id="392613"/>
    <lineage>
        <taxon>Eukaryota</taxon>
        <taxon>Fungi</taxon>
        <taxon>Dikarya</taxon>
        <taxon>Ascomycota</taxon>
        <taxon>Pezizomycotina</taxon>
        <taxon>Eurotiomycetes</taxon>
        <taxon>Eurotiomycetidae</taxon>
        <taxon>Onygenales</taxon>
        <taxon>Ascosphaeraceae</taxon>
        <taxon>Ascosphaera</taxon>
    </lineage>
</organism>
<feature type="compositionally biased region" description="Low complexity" evidence="1">
    <location>
        <begin position="349"/>
        <end position="360"/>
    </location>
</feature>
<feature type="region of interest" description="Disordered" evidence="1">
    <location>
        <begin position="1"/>
        <end position="107"/>
    </location>
</feature>
<accession>A0A162I0R7</accession>
<evidence type="ECO:0000256" key="1">
    <source>
        <dbReference type="SAM" id="MobiDB-lite"/>
    </source>
</evidence>
<feature type="compositionally biased region" description="Polar residues" evidence="1">
    <location>
        <begin position="96"/>
        <end position="107"/>
    </location>
</feature>
<dbReference type="InterPro" id="IPR058933">
    <property type="entry name" value="YMC020W-like_ab_hydrolase"/>
</dbReference>
<feature type="domain" description="YMC020W-like alpha/beta hydrolase" evidence="2">
    <location>
        <begin position="468"/>
        <end position="819"/>
    </location>
</feature>
<dbReference type="PANTHER" id="PTHR47349">
    <property type="entry name" value="CHROMOSOME 8, WHOLE GENOME SHOTGUN SEQUENCE"/>
    <property type="match status" value="1"/>
</dbReference>
<feature type="region of interest" description="Disordered" evidence="1">
    <location>
        <begin position="158"/>
        <end position="188"/>
    </location>
</feature>
<dbReference type="Pfam" id="PF26147">
    <property type="entry name" value="AB_HYDROLASE_YMC0-YMC35"/>
    <property type="match status" value="1"/>
</dbReference>
<feature type="compositionally biased region" description="Polar residues" evidence="1">
    <location>
        <begin position="396"/>
        <end position="417"/>
    </location>
</feature>